<name>A0ABR4JNX1_9EURO</name>
<dbReference type="Gene3D" id="3.40.640.10">
    <property type="entry name" value="Type I PLP-dependent aspartate aminotransferase-like (Major domain)"/>
    <property type="match status" value="1"/>
</dbReference>
<evidence type="ECO:0000313" key="2">
    <source>
        <dbReference type="EMBL" id="KAL2841734.1"/>
    </source>
</evidence>
<accession>A0ABR4JNX1</accession>
<dbReference type="EMBL" id="JBFXLU010000106">
    <property type="protein sequence ID" value="KAL2841734.1"/>
    <property type="molecule type" value="Genomic_DNA"/>
</dbReference>
<dbReference type="SUPFAM" id="SSF53383">
    <property type="entry name" value="PLP-dependent transferases"/>
    <property type="match status" value="1"/>
</dbReference>
<reference evidence="2 3" key="1">
    <citation type="submission" date="2024-07" db="EMBL/GenBank/DDBJ databases">
        <title>Section-level genome sequencing and comparative genomics of Aspergillus sections Usti and Cavernicolus.</title>
        <authorList>
            <consortium name="Lawrence Berkeley National Laboratory"/>
            <person name="Nybo J.L."/>
            <person name="Vesth T.C."/>
            <person name="Theobald S."/>
            <person name="Frisvad J.C."/>
            <person name="Larsen T.O."/>
            <person name="Kjaerboelling I."/>
            <person name="Rothschild-Mancinelli K."/>
            <person name="Lyhne E.K."/>
            <person name="Kogle M.E."/>
            <person name="Barry K."/>
            <person name="Clum A."/>
            <person name="Na H."/>
            <person name="Ledsgaard L."/>
            <person name="Lin J."/>
            <person name="Lipzen A."/>
            <person name="Kuo A."/>
            <person name="Riley R."/>
            <person name="Mondo S."/>
            <person name="Labutti K."/>
            <person name="Haridas S."/>
            <person name="Pangalinan J."/>
            <person name="Salamov A.A."/>
            <person name="Simmons B.A."/>
            <person name="Magnuson J.K."/>
            <person name="Chen J."/>
            <person name="Drula E."/>
            <person name="Henrissat B."/>
            <person name="Wiebenga A."/>
            <person name="Lubbers R.J."/>
            <person name="Gomes A.C."/>
            <person name="Makela M.R."/>
            <person name="Stajich J."/>
            <person name="Grigoriev I.V."/>
            <person name="Mortensen U.H."/>
            <person name="De Vries R.P."/>
            <person name="Baker S.E."/>
            <person name="Andersen M.R."/>
        </authorList>
    </citation>
    <scope>NUCLEOTIDE SEQUENCE [LARGE SCALE GENOMIC DNA]</scope>
    <source>
        <strain evidence="2 3">CBS 123904</strain>
    </source>
</reference>
<protein>
    <recommendedName>
        <fullName evidence="4">Pyridoxal phosphate-dependent transferase</fullName>
    </recommendedName>
</protein>
<comment type="caution">
    <text evidence="2">The sequence shown here is derived from an EMBL/GenBank/DDBJ whole genome shotgun (WGS) entry which is preliminary data.</text>
</comment>
<proteinExistence type="inferred from homology"/>
<dbReference type="Proteomes" id="UP001610446">
    <property type="component" value="Unassembled WGS sequence"/>
</dbReference>
<organism evidence="2 3">
    <name type="scientific">Aspergillus pseudoustus</name>
    <dbReference type="NCBI Taxonomy" id="1810923"/>
    <lineage>
        <taxon>Eukaryota</taxon>
        <taxon>Fungi</taxon>
        <taxon>Dikarya</taxon>
        <taxon>Ascomycota</taxon>
        <taxon>Pezizomycotina</taxon>
        <taxon>Eurotiomycetes</taxon>
        <taxon>Eurotiomycetidae</taxon>
        <taxon>Eurotiales</taxon>
        <taxon>Aspergillaceae</taxon>
        <taxon>Aspergillus</taxon>
        <taxon>Aspergillus subgen. Nidulantes</taxon>
    </lineage>
</organism>
<comment type="similarity">
    <text evidence="1">Belongs to the class-III pyridoxal-phosphate-dependent aminotransferase family.</text>
</comment>
<keyword evidence="3" id="KW-1185">Reference proteome</keyword>
<dbReference type="PROSITE" id="PS00600">
    <property type="entry name" value="AA_TRANSFER_CLASS_3"/>
    <property type="match status" value="1"/>
</dbReference>
<dbReference type="InterPro" id="IPR049704">
    <property type="entry name" value="Aminotrans_3_PPA_site"/>
</dbReference>
<sequence>MRRELSTTAGNFPDHDFHNSWGCVYSGESTLKDEGVRQLWQEYAENPTKVERKYHGILTKYTQLFTTFFRGYYPISLHAHVSDALLPTTVASLILNTCASSPLILINPDLAPSALPTEDGKKIQRHVLEYLGWNESHVTHPKFAAVQGIYGAAFGPLAHASKEWEIQIIASGQNPTVIPLSDSPQALRASLAEAKRQGCIAAVIDMVSTEDGAVLSPERFKMLKKCCAQEKLWLIVDEALTAIRCGAPFCFQRAEYGKDGPDLVAFGKGLGVSGLAINFDGPMTRSLNYVTTFDRHQTIMYWRALVSRPVVMPVLLDALGVLYTAIDQDWPKRSLAIGDTIRDIIQTHNPGEEVYGLGAIIVVDRKTTMRMNIMASTRRRCPYSRWIPKLDAPYADREAMETYIFGPTSKGARAVLSREAEKNGDLPAWCFVCGIEATSREWCRTCFLGRCDNEVCMETFEKHVCL</sequence>
<dbReference type="InterPro" id="IPR015421">
    <property type="entry name" value="PyrdxlP-dep_Trfase_major"/>
</dbReference>
<gene>
    <name evidence="2" type="ORF">BJY01DRAFT_256940</name>
</gene>
<keyword evidence="1" id="KW-0663">Pyridoxal phosphate</keyword>
<dbReference type="Pfam" id="PF00202">
    <property type="entry name" value="Aminotran_3"/>
    <property type="match status" value="1"/>
</dbReference>
<evidence type="ECO:0000256" key="1">
    <source>
        <dbReference type="RuleBase" id="RU003560"/>
    </source>
</evidence>
<dbReference type="InterPro" id="IPR005814">
    <property type="entry name" value="Aminotrans_3"/>
</dbReference>
<evidence type="ECO:0000313" key="3">
    <source>
        <dbReference type="Proteomes" id="UP001610446"/>
    </source>
</evidence>
<evidence type="ECO:0008006" key="4">
    <source>
        <dbReference type="Google" id="ProtNLM"/>
    </source>
</evidence>
<dbReference type="InterPro" id="IPR015424">
    <property type="entry name" value="PyrdxlP-dep_Trfase"/>
</dbReference>